<name>A0A6N7EK59_9MICO</name>
<feature type="region of interest" description="Disordered" evidence="4">
    <location>
        <begin position="523"/>
        <end position="558"/>
    </location>
</feature>
<dbReference type="PANTHER" id="PTHR32114">
    <property type="entry name" value="ABC TRANSPORTER ABCH.3"/>
    <property type="match status" value="1"/>
</dbReference>
<dbReference type="AlphaFoldDB" id="A0A6N7EK59"/>
<dbReference type="Pfam" id="PF13558">
    <property type="entry name" value="SbcC_Walker_B"/>
    <property type="match status" value="1"/>
</dbReference>
<dbReference type="SUPFAM" id="SSF52540">
    <property type="entry name" value="P-loop containing nucleoside triphosphate hydrolases"/>
    <property type="match status" value="1"/>
</dbReference>
<evidence type="ECO:0000313" key="6">
    <source>
        <dbReference type="EMBL" id="MPV38742.1"/>
    </source>
</evidence>
<evidence type="ECO:0000256" key="2">
    <source>
        <dbReference type="ARBA" id="ARBA00011322"/>
    </source>
</evidence>
<dbReference type="PANTHER" id="PTHR32114:SF2">
    <property type="entry name" value="ABC TRANSPORTER ABCH.3"/>
    <property type="match status" value="1"/>
</dbReference>
<dbReference type="Proteomes" id="UP000437709">
    <property type="component" value="Unassembled WGS sequence"/>
</dbReference>
<dbReference type="GO" id="GO:0006302">
    <property type="term" value="P:double-strand break repair"/>
    <property type="evidence" value="ECO:0007669"/>
    <property type="project" value="InterPro"/>
</dbReference>
<comment type="caution">
    <text evidence="6">The sequence shown here is derived from an EMBL/GenBank/DDBJ whole genome shotgun (WGS) entry which is preliminary data.</text>
</comment>
<dbReference type="RefSeq" id="WP_152196365.1">
    <property type="nucleotide sequence ID" value="NZ_VUKD01000005.1"/>
</dbReference>
<proteinExistence type="inferred from homology"/>
<evidence type="ECO:0000259" key="5">
    <source>
        <dbReference type="Pfam" id="PF13476"/>
    </source>
</evidence>
<dbReference type="OrthoDB" id="9795626at2"/>
<feature type="compositionally biased region" description="Basic and acidic residues" evidence="4">
    <location>
        <begin position="547"/>
        <end position="558"/>
    </location>
</feature>
<dbReference type="InterPro" id="IPR027417">
    <property type="entry name" value="P-loop_NTPase"/>
</dbReference>
<dbReference type="EMBL" id="WHPC01000106">
    <property type="protein sequence ID" value="MPV38742.1"/>
    <property type="molecule type" value="Genomic_DNA"/>
</dbReference>
<accession>A0A6N7EK59</accession>
<organism evidence="6 7">
    <name type="scientific">Georgenia subflava</name>
    <dbReference type="NCBI Taxonomy" id="1622177"/>
    <lineage>
        <taxon>Bacteria</taxon>
        <taxon>Bacillati</taxon>
        <taxon>Actinomycetota</taxon>
        <taxon>Actinomycetes</taxon>
        <taxon>Micrococcales</taxon>
        <taxon>Bogoriellaceae</taxon>
        <taxon>Georgenia</taxon>
    </lineage>
</organism>
<dbReference type="InterPro" id="IPR038729">
    <property type="entry name" value="Rad50/SbcC_AAA"/>
</dbReference>
<dbReference type="Pfam" id="PF13476">
    <property type="entry name" value="AAA_23"/>
    <property type="match status" value="1"/>
</dbReference>
<evidence type="ECO:0000256" key="4">
    <source>
        <dbReference type="SAM" id="MobiDB-lite"/>
    </source>
</evidence>
<comment type="similarity">
    <text evidence="1">Belongs to the SMC family. SbcC subfamily.</text>
</comment>
<protein>
    <recommendedName>
        <fullName evidence="3">Nuclease SbcCD subunit C</fullName>
    </recommendedName>
</protein>
<comment type="subunit">
    <text evidence="2">Heterodimer of SbcC and SbcD.</text>
</comment>
<dbReference type="GO" id="GO:0016887">
    <property type="term" value="F:ATP hydrolysis activity"/>
    <property type="evidence" value="ECO:0007669"/>
    <property type="project" value="InterPro"/>
</dbReference>
<evidence type="ECO:0000256" key="1">
    <source>
        <dbReference type="ARBA" id="ARBA00006930"/>
    </source>
</evidence>
<feature type="domain" description="Rad50/SbcC-type AAA" evidence="5">
    <location>
        <begin position="5"/>
        <end position="207"/>
    </location>
</feature>
<gene>
    <name evidence="6" type="ORF">GB881_17135</name>
</gene>
<reference evidence="6 7" key="1">
    <citation type="submission" date="2019-10" db="EMBL/GenBank/DDBJ databases">
        <title>Georgenia wutianyii sp. nov. and Georgenia yuyongxinii sp. nov. isolated from plateau pika (Ochotona curzoniae) in the Qinghai-Tibet plateau of China.</title>
        <authorList>
            <person name="Tian Z."/>
        </authorList>
    </citation>
    <scope>NUCLEOTIDE SEQUENCE [LARGE SCALE GENOMIC DNA]</scope>
    <source>
        <strain evidence="6 7">JCM 19765</strain>
    </source>
</reference>
<evidence type="ECO:0000313" key="7">
    <source>
        <dbReference type="Proteomes" id="UP000437709"/>
    </source>
</evidence>
<evidence type="ECO:0000256" key="3">
    <source>
        <dbReference type="ARBA" id="ARBA00013368"/>
    </source>
</evidence>
<keyword evidence="7" id="KW-1185">Reference proteome</keyword>
<sequence length="999" mass="105446">MRIHRLTLQAVGPFPGRHTVDVDALSAGGLFLLEGPTGAGKSTIIDAVVFALYGGVAGGESSDDRLHSDHADPEVEPFVELTFSTAAGIYRVWRSPKFLRPKKRGGGFTTQNARAKLWRLSGADDVGEPVSAQVQEVGGELGRIVVLDRAQFTQTVVLPQGQFASFLRARPEDRRAVLQDVFGTEVYEKLQKQLAEMARTTRTELDRATDDIGAAARAFASAAALEEGPALEDPATLDGDTLTALTGTVCKQVEERADQEDARCTAAAAAERSARSRLDAQRALAEQLRRRSALLVELETLTAAEPGIRSDTERLELARRAATVTGAAGAYERATARVERAQQQHDSLLATVRSGTHTDLAPLDSLALRAACDAATAELGAVTELVTLEAGLPARQERLAADRAGLERALARTAEDQAALELRPAARAKIDDELGGYRDAGARHSGAQADATAANAVLEAARAARERARDVATAETAVAAAAARCAAAADAEHTVRRRWVAGIAGALAGTLQDGRPCAVCGSPEHPAPARPSPEHATDEDVEVATTAREEADRSLGEARTRLTTVTEQLHALRAAAEGLDVEAAQERCMTAAGAVDAAMAAILRSAQLEQDLSDHDAETASLTGRLAAARADQAGLTARLAQQDQQLAADRARCERGRGGSTSVTHRAAELQQRAETAHALLEAAQERTSAAEAADDAAARLTAALTEADLADVAAVRGAILTADDQRVLAERVRRHDNDAARVRAGLGEPAVAALSGDEKADVPGAESAHQQAMAVLADATGAAREHRVRARQVRAAADTLLATLTAHEQRLRQAAPVLRTAALATAGEGNELDTTLATFVLLRRFEDVVAAANDRLSLMSDGRYALERIDEREGGQRSRKAGLGLQVRDHVTESPRDPHTLSGGETFYVSLCLALGLADVVRSEAGGVELGTLFVDEGFGSLDPATLDTVMTELGRLREGGRSVGIVSHVTELKDRIPERIEVRRLPSGASTLAVRS</sequence>
<dbReference type="Gene3D" id="3.40.50.300">
    <property type="entry name" value="P-loop containing nucleotide triphosphate hydrolases"/>
    <property type="match status" value="2"/>
</dbReference>